<dbReference type="InterPro" id="IPR020814">
    <property type="entry name" value="Ribosomal_S6_plastid/chlpt"/>
</dbReference>
<dbReference type="GO" id="GO:0005840">
    <property type="term" value="C:ribosome"/>
    <property type="evidence" value="ECO:0007669"/>
    <property type="project" value="UniProtKB-KW"/>
</dbReference>
<accession>D1B9D3</accession>
<keyword evidence="3 7" id="KW-0694">RNA-binding</keyword>
<protein>
    <recommendedName>
        <fullName evidence="6 7">Small ribosomal subunit protein bS6</fullName>
    </recommendedName>
</protein>
<dbReference type="GO" id="GO:0005737">
    <property type="term" value="C:cytoplasm"/>
    <property type="evidence" value="ECO:0007669"/>
    <property type="project" value="UniProtKB-ARBA"/>
</dbReference>
<dbReference type="EMBL" id="CP001818">
    <property type="protein sequence ID" value="ACZ18886.1"/>
    <property type="molecule type" value="Genomic_DNA"/>
</dbReference>
<dbReference type="PANTHER" id="PTHR21011:SF1">
    <property type="entry name" value="SMALL RIBOSOMAL SUBUNIT PROTEIN BS6M"/>
    <property type="match status" value="1"/>
</dbReference>
<dbReference type="SUPFAM" id="SSF54995">
    <property type="entry name" value="Ribosomal protein S6"/>
    <property type="match status" value="1"/>
</dbReference>
<dbReference type="PATRIC" id="fig|525903.6.peg.656"/>
<evidence type="ECO:0000256" key="5">
    <source>
        <dbReference type="ARBA" id="ARBA00023274"/>
    </source>
</evidence>
<dbReference type="GO" id="GO:0006412">
    <property type="term" value="P:translation"/>
    <property type="evidence" value="ECO:0007669"/>
    <property type="project" value="UniProtKB-UniRule"/>
</dbReference>
<evidence type="ECO:0000256" key="1">
    <source>
        <dbReference type="ARBA" id="ARBA00009512"/>
    </source>
</evidence>
<dbReference type="NCBIfam" id="TIGR00166">
    <property type="entry name" value="S6"/>
    <property type="match status" value="1"/>
</dbReference>
<dbReference type="GO" id="GO:0003735">
    <property type="term" value="F:structural constituent of ribosome"/>
    <property type="evidence" value="ECO:0007669"/>
    <property type="project" value="InterPro"/>
</dbReference>
<dbReference type="InterPro" id="IPR035980">
    <property type="entry name" value="Ribosomal_bS6_sf"/>
</dbReference>
<evidence type="ECO:0000313" key="8">
    <source>
        <dbReference type="EMBL" id="ACZ18886.1"/>
    </source>
</evidence>
<organism evidence="8 9">
    <name type="scientific">Thermanaerovibrio acidaminovorans (strain ATCC 49978 / DSM 6589 / Su883)</name>
    <name type="common">Selenomonas acidaminovorans</name>
    <dbReference type="NCBI Taxonomy" id="525903"/>
    <lineage>
        <taxon>Bacteria</taxon>
        <taxon>Thermotogati</taxon>
        <taxon>Synergistota</taxon>
        <taxon>Synergistia</taxon>
        <taxon>Synergistales</taxon>
        <taxon>Synergistaceae</taxon>
        <taxon>Thermanaerovibrio</taxon>
    </lineage>
</organism>
<evidence type="ECO:0000256" key="7">
    <source>
        <dbReference type="HAMAP-Rule" id="MF_00360"/>
    </source>
</evidence>
<dbReference type="InterPro" id="IPR000529">
    <property type="entry name" value="Ribosomal_bS6"/>
</dbReference>
<sequence>MRPYELVTILTADLEDPRSAAEELAEVLKSQGAEVEKVDLWGKRRLAYPISKKTEGVYVLYNFKQKPSMIKEMERVLRLKPQVMRHLVVARDEK</sequence>
<comment type="function">
    <text evidence="7">Binds together with bS18 to 16S ribosomal RNA.</text>
</comment>
<proteinExistence type="inferred from homology"/>
<dbReference type="Gene3D" id="3.30.70.60">
    <property type="match status" value="1"/>
</dbReference>
<dbReference type="HAMAP" id="MF_00360">
    <property type="entry name" value="Ribosomal_bS6"/>
    <property type="match status" value="1"/>
</dbReference>
<dbReference type="eggNOG" id="COG0360">
    <property type="taxonomic scope" value="Bacteria"/>
</dbReference>
<dbReference type="HOGENOM" id="CLU_113441_5_1_0"/>
<dbReference type="STRING" id="525903.Taci_0650"/>
<dbReference type="GO" id="GO:1990904">
    <property type="term" value="C:ribonucleoprotein complex"/>
    <property type="evidence" value="ECO:0007669"/>
    <property type="project" value="UniProtKB-KW"/>
</dbReference>
<evidence type="ECO:0000256" key="6">
    <source>
        <dbReference type="ARBA" id="ARBA00035294"/>
    </source>
</evidence>
<dbReference type="InterPro" id="IPR014717">
    <property type="entry name" value="Transl_elong_EF1B/ribsomal_bS6"/>
</dbReference>
<keyword evidence="2 7" id="KW-0699">rRNA-binding</keyword>
<dbReference type="RefSeq" id="WP_012869402.1">
    <property type="nucleotide sequence ID" value="NC_013522.1"/>
</dbReference>
<dbReference type="EnsemblBacteria" id="ACZ18886">
    <property type="protein sequence ID" value="ACZ18886"/>
    <property type="gene ID" value="Taci_0650"/>
</dbReference>
<dbReference type="OrthoDB" id="9812702at2"/>
<name>D1B9D3_THEAS</name>
<keyword evidence="5 7" id="KW-0687">Ribonucleoprotein</keyword>
<keyword evidence="4 7" id="KW-0689">Ribosomal protein</keyword>
<reference evidence="8 9" key="1">
    <citation type="journal article" date="2009" name="Stand. Genomic Sci.">
        <title>Complete genome sequence of Thermanaerovibrio acidaminovorans type strain (Su883).</title>
        <authorList>
            <person name="Chovatia M."/>
            <person name="Sikorski J."/>
            <person name="Schroder M."/>
            <person name="Lapidus A."/>
            <person name="Nolan M."/>
            <person name="Tice H."/>
            <person name="Glavina Del Rio T."/>
            <person name="Copeland A."/>
            <person name="Cheng J.F."/>
            <person name="Lucas S."/>
            <person name="Chen F."/>
            <person name="Bruce D."/>
            <person name="Goodwin L."/>
            <person name="Pitluck S."/>
            <person name="Ivanova N."/>
            <person name="Mavromatis K."/>
            <person name="Ovchinnikova G."/>
            <person name="Pati A."/>
            <person name="Chen A."/>
            <person name="Palaniappan K."/>
            <person name="Land M."/>
            <person name="Hauser L."/>
            <person name="Chang Y.J."/>
            <person name="Jeffries C.D."/>
            <person name="Chain P."/>
            <person name="Saunders E."/>
            <person name="Detter J.C."/>
            <person name="Brettin T."/>
            <person name="Rohde M."/>
            <person name="Goker M."/>
            <person name="Spring S."/>
            <person name="Bristow J."/>
            <person name="Markowitz V."/>
            <person name="Hugenholtz P."/>
            <person name="Kyrpides N.C."/>
            <person name="Klenk H.P."/>
            <person name="Eisen J.A."/>
        </authorList>
    </citation>
    <scope>NUCLEOTIDE SEQUENCE [LARGE SCALE GENOMIC DNA]</scope>
    <source>
        <strain evidence="9">ATCC 49978 / DSM 6589 / Su883</strain>
    </source>
</reference>
<dbReference type="PANTHER" id="PTHR21011">
    <property type="entry name" value="MITOCHONDRIAL 28S RIBOSOMAL PROTEIN S6"/>
    <property type="match status" value="1"/>
</dbReference>
<evidence type="ECO:0000256" key="4">
    <source>
        <dbReference type="ARBA" id="ARBA00022980"/>
    </source>
</evidence>
<evidence type="ECO:0000256" key="3">
    <source>
        <dbReference type="ARBA" id="ARBA00022884"/>
    </source>
</evidence>
<dbReference type="AlphaFoldDB" id="D1B9D3"/>
<dbReference type="InterPro" id="IPR020815">
    <property type="entry name" value="Ribosomal_bS6_CS"/>
</dbReference>
<keyword evidence="9" id="KW-1185">Reference proteome</keyword>
<dbReference type="Proteomes" id="UP000002030">
    <property type="component" value="Chromosome"/>
</dbReference>
<evidence type="ECO:0000313" key="9">
    <source>
        <dbReference type="Proteomes" id="UP000002030"/>
    </source>
</evidence>
<dbReference type="KEGG" id="tai:Taci_0650"/>
<gene>
    <name evidence="7" type="primary">rpsF</name>
    <name evidence="8" type="ordered locus">Taci_0650</name>
</gene>
<evidence type="ECO:0000256" key="2">
    <source>
        <dbReference type="ARBA" id="ARBA00022730"/>
    </source>
</evidence>
<dbReference type="CDD" id="cd00473">
    <property type="entry name" value="bS6"/>
    <property type="match status" value="1"/>
</dbReference>
<comment type="similarity">
    <text evidence="1 7">Belongs to the bacterial ribosomal protein bS6 family.</text>
</comment>
<dbReference type="Pfam" id="PF01250">
    <property type="entry name" value="Ribosomal_S6"/>
    <property type="match status" value="1"/>
</dbReference>
<dbReference type="GO" id="GO:0070181">
    <property type="term" value="F:small ribosomal subunit rRNA binding"/>
    <property type="evidence" value="ECO:0007669"/>
    <property type="project" value="TreeGrafter"/>
</dbReference>
<dbReference type="PROSITE" id="PS01048">
    <property type="entry name" value="RIBOSOMAL_S6"/>
    <property type="match status" value="1"/>
</dbReference>